<protein>
    <submittedName>
        <fullName evidence="3">LLM class flavin-dependent oxidoreductase</fullName>
    </submittedName>
</protein>
<dbReference type="Pfam" id="PF00296">
    <property type="entry name" value="Bac_luciferase"/>
    <property type="match status" value="1"/>
</dbReference>
<dbReference type="Proteomes" id="UP001059617">
    <property type="component" value="Chromosome"/>
</dbReference>
<comment type="similarity">
    <text evidence="1">To bacterial alkanal monooxygenase alpha and beta chains.</text>
</comment>
<evidence type="ECO:0000259" key="2">
    <source>
        <dbReference type="Pfam" id="PF00296"/>
    </source>
</evidence>
<dbReference type="EMBL" id="CP073720">
    <property type="protein sequence ID" value="UWP84751.1"/>
    <property type="molecule type" value="Genomic_DNA"/>
</dbReference>
<dbReference type="InterPro" id="IPR019949">
    <property type="entry name" value="CmoO-like"/>
</dbReference>
<proteinExistence type="predicted"/>
<dbReference type="Gene3D" id="3.20.20.30">
    <property type="entry name" value="Luciferase-like domain"/>
    <property type="match status" value="1"/>
</dbReference>
<gene>
    <name evidence="3" type="ORF">Dfulv_11190</name>
</gene>
<feature type="domain" description="Luciferase-like" evidence="2">
    <location>
        <begin position="8"/>
        <end position="299"/>
    </location>
</feature>
<dbReference type="PANTHER" id="PTHR30137:SF6">
    <property type="entry name" value="LUCIFERASE-LIKE MONOOXYGENASE"/>
    <property type="match status" value="1"/>
</dbReference>
<dbReference type="InterPro" id="IPR011251">
    <property type="entry name" value="Luciferase-like_dom"/>
</dbReference>
<dbReference type="NCBIfam" id="TIGR03558">
    <property type="entry name" value="oxido_grp_1"/>
    <property type="match status" value="1"/>
</dbReference>
<keyword evidence="4" id="KW-1185">Reference proteome</keyword>
<evidence type="ECO:0000256" key="1">
    <source>
        <dbReference type="ARBA" id="ARBA00007789"/>
    </source>
</evidence>
<name>A0ABY5W6N2_9ACTN</name>
<accession>A0ABY5W6N2</accession>
<organism evidence="3 4">
    <name type="scientific">Dactylosporangium fulvum</name>
    <dbReference type="NCBI Taxonomy" id="53359"/>
    <lineage>
        <taxon>Bacteria</taxon>
        <taxon>Bacillati</taxon>
        <taxon>Actinomycetota</taxon>
        <taxon>Actinomycetes</taxon>
        <taxon>Micromonosporales</taxon>
        <taxon>Micromonosporaceae</taxon>
        <taxon>Dactylosporangium</taxon>
    </lineage>
</organism>
<evidence type="ECO:0000313" key="3">
    <source>
        <dbReference type="EMBL" id="UWP84751.1"/>
    </source>
</evidence>
<reference evidence="3" key="2">
    <citation type="submission" date="2022-09" db="EMBL/GenBank/DDBJ databases">
        <title>Biosynthetic gene clusters of Dactylosporangioum fulvum.</title>
        <authorList>
            <person name="Caradec T."/>
        </authorList>
    </citation>
    <scope>NUCLEOTIDE SEQUENCE</scope>
    <source>
        <strain evidence="3">NRRL B-16292</strain>
    </source>
</reference>
<dbReference type="InterPro" id="IPR036661">
    <property type="entry name" value="Luciferase-like_sf"/>
</dbReference>
<sequence length="339" mass="36742">MSELPLSVLDLAPVSAHAPVGEALRNTTELARRTEALGYHRFWVAEHHNMPGIASSSPAVLLAHLAANTSAIRVGSGGVMLPNHAPLVVAEQFGTLEALHPGRVDLGIGRAPGTDQYTALALRRSMEGLSAENFPEELQSLIGYFEGEERIIASPGRGDKPEIWLLGSSGFSAQLAGLLGLPFAFAHHFSSQNTLPALELYRRSFRPSASLSEPYAMVAASAIAAETDEEAEFLAGPSELSFLRLRSGRPEALATPEEAAAYPYSPREREFARERRVGQALGSPETVRRQLTELVEQTRADELMLTAMVYDLEARARSFELIRREVAPHLRKAGLTKAG</sequence>
<dbReference type="RefSeq" id="WP_259862698.1">
    <property type="nucleotide sequence ID" value="NZ_BAAAST010000011.1"/>
</dbReference>
<dbReference type="SUPFAM" id="SSF51679">
    <property type="entry name" value="Bacterial luciferase-like"/>
    <property type="match status" value="1"/>
</dbReference>
<dbReference type="InterPro" id="IPR050766">
    <property type="entry name" value="Bact_Lucif_Oxidored"/>
</dbReference>
<reference evidence="3" key="1">
    <citation type="submission" date="2021-04" db="EMBL/GenBank/DDBJ databases">
        <authorList>
            <person name="Hartkoorn R.C."/>
            <person name="Beaudoing E."/>
            <person name="Hot D."/>
        </authorList>
    </citation>
    <scope>NUCLEOTIDE SEQUENCE</scope>
    <source>
        <strain evidence="3">NRRL B-16292</strain>
    </source>
</reference>
<dbReference type="CDD" id="cd00347">
    <property type="entry name" value="Flavin_utilizing_monoxygenases"/>
    <property type="match status" value="1"/>
</dbReference>
<evidence type="ECO:0000313" key="4">
    <source>
        <dbReference type="Proteomes" id="UP001059617"/>
    </source>
</evidence>
<dbReference type="PANTHER" id="PTHR30137">
    <property type="entry name" value="LUCIFERASE-LIKE MONOOXYGENASE"/>
    <property type="match status" value="1"/>
</dbReference>